<evidence type="ECO:0000313" key="3">
    <source>
        <dbReference type="EMBL" id="QIK75187.1"/>
    </source>
</evidence>
<proteinExistence type="predicted"/>
<evidence type="ECO:0000256" key="1">
    <source>
        <dbReference type="SAM" id="MobiDB-lite"/>
    </source>
</evidence>
<keyword evidence="4" id="KW-1185">Reference proteome</keyword>
<dbReference type="EMBL" id="CP049866">
    <property type="protein sequence ID" value="QIK75187.1"/>
    <property type="molecule type" value="Genomic_DNA"/>
</dbReference>
<dbReference type="KEGG" id="npi:G7071_06885"/>
<reference evidence="3 4" key="1">
    <citation type="submission" date="2020-03" db="EMBL/GenBank/DDBJ databases">
        <title>Nocardioides sp. nov., isolated from fish.</title>
        <authorList>
            <person name="Hyun D.-W."/>
            <person name="Bae J.-W."/>
        </authorList>
    </citation>
    <scope>NUCLEOTIDE SEQUENCE [LARGE SCALE GENOMIC DNA]</scope>
    <source>
        <strain evidence="3 4">HDW12A</strain>
    </source>
</reference>
<protein>
    <recommendedName>
        <fullName evidence="2">DUF5979 domain-containing protein</fullName>
    </recommendedName>
</protein>
<dbReference type="RefSeq" id="WP_166316570.1">
    <property type="nucleotide sequence ID" value="NZ_CP049866.1"/>
</dbReference>
<dbReference type="AlphaFoldDB" id="A0A6G7YEZ8"/>
<dbReference type="Proteomes" id="UP000502035">
    <property type="component" value="Chromosome"/>
</dbReference>
<dbReference type="Pfam" id="PF19407">
    <property type="entry name" value="DUF5979"/>
    <property type="match status" value="1"/>
</dbReference>
<name>A0A6G7YEZ8_9ACTN</name>
<evidence type="ECO:0000259" key="2">
    <source>
        <dbReference type="Pfam" id="PF19407"/>
    </source>
</evidence>
<feature type="region of interest" description="Disordered" evidence="1">
    <location>
        <begin position="348"/>
        <end position="390"/>
    </location>
</feature>
<accession>A0A6G7YEZ8</accession>
<feature type="domain" description="DUF5979" evidence="2">
    <location>
        <begin position="110"/>
        <end position="208"/>
    </location>
</feature>
<sequence>MPDSGECGDDGGRWVKFTTGGPVLASGTANSGSPNWSAEYEASEGSFKVFDVVDQFGNLIFFEAVVGGSSSANPVWTFDLTNDSPRLEVPNDANFSQFAICALPPLVTATITKTVNGDGDSTQSFLIHVDCRLGEGETNLATPSVVSLVDGQSASITAPAGAACTVSEPVLPTGYALVSITPAAFTMPTPTRDVPQPVVLVAVINEVTEQLLTISKTSVGGTGIFTFDVSCTDTAGVVVFSQDGVQIAIDEAGATSDIDLTVPGRSSCTVTEVNIPAGFEPDENPIVVDAGGTASFTNTGYGSLRITKTQVGGLAGTLFSIRYDCTDGTTGSVSLANGGSQTIPRILGGARAPSPRLPLVTPSPSLLARRGSSPVERPKSRSPTRETPCR</sequence>
<dbReference type="InterPro" id="IPR046022">
    <property type="entry name" value="DUF5979"/>
</dbReference>
<evidence type="ECO:0000313" key="4">
    <source>
        <dbReference type="Proteomes" id="UP000502035"/>
    </source>
</evidence>
<feature type="compositionally biased region" description="Basic and acidic residues" evidence="1">
    <location>
        <begin position="376"/>
        <end position="390"/>
    </location>
</feature>
<gene>
    <name evidence="3" type="ORF">G7071_06885</name>
</gene>
<organism evidence="3 4">
    <name type="scientific">Nocardioides piscis</name>
    <dbReference type="NCBI Taxonomy" id="2714938"/>
    <lineage>
        <taxon>Bacteria</taxon>
        <taxon>Bacillati</taxon>
        <taxon>Actinomycetota</taxon>
        <taxon>Actinomycetes</taxon>
        <taxon>Propionibacteriales</taxon>
        <taxon>Nocardioidaceae</taxon>
        <taxon>Nocardioides</taxon>
    </lineage>
</organism>